<sequence length="278" mass="31550">MVDMHLHTTVSDGALSPTELVEKAYEKGIKVLAITDHDTVDGLEEGRKKALELGIEFINGIEISCDWLGKEVHILGYFINCEDEKFQSEIMALREIRENRNKKMLEKLEKNGIYITLEELQEEAKGDILSRSHMANIIMKKGYAYSKKEAFSRYLGQHGIAYVPKSNLSPDRAVRIIKENGGLVSLAHPKLITRDRGQILKIINGLKKVGLDALEAYHGKFQINDVKYYMDLAKETALLWTGGSDFHGNERDIIEIGDGEVPMYVYEALLIYYEGRKI</sequence>
<dbReference type="CDD" id="cd07438">
    <property type="entry name" value="PHP_HisPPase_AMP"/>
    <property type="match status" value="1"/>
</dbReference>
<dbReference type="SMART" id="SM00481">
    <property type="entry name" value="POLIIIAc"/>
    <property type="match status" value="1"/>
</dbReference>
<dbReference type="Gene3D" id="3.20.20.140">
    <property type="entry name" value="Metal-dependent hydrolases"/>
    <property type="match status" value="1"/>
</dbReference>
<evidence type="ECO:0000313" key="3">
    <source>
        <dbReference type="Proteomes" id="UP000006875"/>
    </source>
</evidence>
<reference evidence="2 3" key="1">
    <citation type="journal article" date="2010" name="Stand. Genomic Sci.">
        <title>Complete genome sequence of Ilyobacter polytropus type strain (CuHbu1).</title>
        <authorList>
            <person name="Sikorski J."/>
            <person name="Chertkov O."/>
            <person name="Lapidus A."/>
            <person name="Nolan M."/>
            <person name="Lucas S."/>
            <person name="Del Rio T.G."/>
            <person name="Tice H."/>
            <person name="Cheng J.F."/>
            <person name="Tapia R."/>
            <person name="Han C."/>
            <person name="Goodwin L."/>
            <person name="Pitluck S."/>
            <person name="Liolios K."/>
            <person name="Ivanova N."/>
            <person name="Mavromatis K."/>
            <person name="Mikhailova N."/>
            <person name="Pati A."/>
            <person name="Chen A."/>
            <person name="Palaniappan K."/>
            <person name="Land M."/>
            <person name="Hauser L."/>
            <person name="Chang Y.J."/>
            <person name="Jeffries C.D."/>
            <person name="Brambilla E."/>
            <person name="Yasawong M."/>
            <person name="Rohde M."/>
            <person name="Pukall R."/>
            <person name="Spring S."/>
            <person name="Goker M."/>
            <person name="Woyke T."/>
            <person name="Bristow J."/>
            <person name="Eisen J.A."/>
            <person name="Markowitz V."/>
            <person name="Hugenholtz P."/>
            <person name="Kyrpides N.C."/>
            <person name="Klenk H.P."/>
        </authorList>
    </citation>
    <scope>NUCLEOTIDE SEQUENCE [LARGE SCALE GENOMIC DNA]</scope>
    <source>
        <strain evidence="3">ATCC 51220 / DSM 2926 / LMG 16218 / CuHBu1</strain>
    </source>
</reference>
<feature type="domain" description="Polymerase/histidinol phosphatase N-terminal" evidence="1">
    <location>
        <begin position="2"/>
        <end position="67"/>
    </location>
</feature>
<dbReference type="InterPro" id="IPR004013">
    <property type="entry name" value="PHP_dom"/>
</dbReference>
<dbReference type="Proteomes" id="UP000006875">
    <property type="component" value="Chromosome"/>
</dbReference>
<name>E3HAF9_ILYPC</name>
<protein>
    <submittedName>
        <fullName evidence="2">PHP domain protein</fullName>
    </submittedName>
</protein>
<dbReference type="GO" id="GO:0004534">
    <property type="term" value="F:5'-3' RNA exonuclease activity"/>
    <property type="evidence" value="ECO:0007669"/>
    <property type="project" value="TreeGrafter"/>
</dbReference>
<organism evidence="2 3">
    <name type="scientific">Ilyobacter polytropus (strain ATCC 51220 / DSM 2926 / LMG 16218 / CuHBu1)</name>
    <dbReference type="NCBI Taxonomy" id="572544"/>
    <lineage>
        <taxon>Bacteria</taxon>
        <taxon>Fusobacteriati</taxon>
        <taxon>Fusobacteriota</taxon>
        <taxon>Fusobacteriia</taxon>
        <taxon>Fusobacteriales</taxon>
        <taxon>Fusobacteriaceae</taxon>
        <taxon>Ilyobacter</taxon>
    </lineage>
</organism>
<dbReference type="InterPro" id="IPR003141">
    <property type="entry name" value="Pol/His_phosphatase_N"/>
</dbReference>
<dbReference type="OrthoDB" id="9804333at2"/>
<dbReference type="InterPro" id="IPR052018">
    <property type="entry name" value="PHP_domain"/>
</dbReference>
<dbReference type="Gene3D" id="1.10.150.650">
    <property type="match status" value="1"/>
</dbReference>
<dbReference type="KEGG" id="ipo:Ilyop_0244"/>
<dbReference type="InterPro" id="IPR016195">
    <property type="entry name" value="Pol/histidinol_Pase-like"/>
</dbReference>
<dbReference type="EMBL" id="CP002281">
    <property type="protein sequence ID" value="ADO82033.1"/>
    <property type="molecule type" value="Genomic_DNA"/>
</dbReference>
<dbReference type="Pfam" id="PF02811">
    <property type="entry name" value="PHP"/>
    <property type="match status" value="1"/>
</dbReference>
<dbReference type="GO" id="GO:0035312">
    <property type="term" value="F:5'-3' DNA exonuclease activity"/>
    <property type="evidence" value="ECO:0007669"/>
    <property type="project" value="TreeGrafter"/>
</dbReference>
<dbReference type="SUPFAM" id="SSF89550">
    <property type="entry name" value="PHP domain-like"/>
    <property type="match status" value="1"/>
</dbReference>
<proteinExistence type="predicted"/>
<dbReference type="HOGENOM" id="CLU_067347_1_0_0"/>
<dbReference type="PANTHER" id="PTHR42924:SF3">
    <property type="entry name" value="POLYMERASE_HISTIDINOL PHOSPHATASE N-TERMINAL DOMAIN-CONTAINING PROTEIN"/>
    <property type="match status" value="1"/>
</dbReference>
<dbReference type="AlphaFoldDB" id="E3HAF9"/>
<evidence type="ECO:0000313" key="2">
    <source>
        <dbReference type="EMBL" id="ADO82033.1"/>
    </source>
</evidence>
<dbReference type="eggNOG" id="COG0613">
    <property type="taxonomic scope" value="Bacteria"/>
</dbReference>
<keyword evidence="3" id="KW-1185">Reference proteome</keyword>
<dbReference type="RefSeq" id="WP_013386704.1">
    <property type="nucleotide sequence ID" value="NC_014632.1"/>
</dbReference>
<dbReference type="STRING" id="572544.Ilyop_0244"/>
<evidence type="ECO:0000259" key="1">
    <source>
        <dbReference type="SMART" id="SM00481"/>
    </source>
</evidence>
<gene>
    <name evidence="2" type="ordered locus">Ilyop_0244</name>
</gene>
<dbReference type="PANTHER" id="PTHR42924">
    <property type="entry name" value="EXONUCLEASE"/>
    <property type="match status" value="1"/>
</dbReference>
<accession>E3HAF9</accession>